<dbReference type="EMBL" id="LAZR01018861">
    <property type="protein sequence ID" value="KKL94692.1"/>
    <property type="molecule type" value="Genomic_DNA"/>
</dbReference>
<keyword evidence="1" id="KW-1133">Transmembrane helix</keyword>
<comment type="caution">
    <text evidence="2">The sequence shown here is derived from an EMBL/GenBank/DDBJ whole genome shotgun (WGS) entry which is preliminary data.</text>
</comment>
<evidence type="ECO:0000256" key="1">
    <source>
        <dbReference type="SAM" id="Phobius"/>
    </source>
</evidence>
<sequence length="123" mass="13812">MELYPKRKTDEQYVEAVRKLVARSRWFGVYHACLVIVFVVAFQILWRSICSVDGLMSGVSKGVHIGIMLGAMAGVLMVLAAQNVIWGAQCFKGHRTERLMLKFHDELKKEKELPTAESKATSG</sequence>
<reference evidence="2" key="1">
    <citation type="journal article" date="2015" name="Nature">
        <title>Complex archaea that bridge the gap between prokaryotes and eukaryotes.</title>
        <authorList>
            <person name="Spang A."/>
            <person name="Saw J.H."/>
            <person name="Jorgensen S.L."/>
            <person name="Zaremba-Niedzwiedzka K."/>
            <person name="Martijn J."/>
            <person name="Lind A.E."/>
            <person name="van Eijk R."/>
            <person name="Schleper C."/>
            <person name="Guy L."/>
            <person name="Ettema T.J."/>
        </authorList>
    </citation>
    <scope>NUCLEOTIDE SEQUENCE</scope>
</reference>
<dbReference type="AlphaFoldDB" id="A0A0F9J662"/>
<accession>A0A0F9J662</accession>
<keyword evidence="1" id="KW-0812">Transmembrane</keyword>
<feature type="transmembrane region" description="Helical" evidence="1">
    <location>
        <begin position="27"/>
        <end position="46"/>
    </location>
</feature>
<proteinExistence type="predicted"/>
<name>A0A0F9J662_9ZZZZ</name>
<gene>
    <name evidence="2" type="ORF">LCGC14_1862140</name>
</gene>
<protein>
    <submittedName>
        <fullName evidence="2">Uncharacterized protein</fullName>
    </submittedName>
</protein>
<evidence type="ECO:0000313" key="2">
    <source>
        <dbReference type="EMBL" id="KKL94692.1"/>
    </source>
</evidence>
<feature type="transmembrane region" description="Helical" evidence="1">
    <location>
        <begin position="66"/>
        <end position="88"/>
    </location>
</feature>
<organism evidence="2">
    <name type="scientific">marine sediment metagenome</name>
    <dbReference type="NCBI Taxonomy" id="412755"/>
    <lineage>
        <taxon>unclassified sequences</taxon>
        <taxon>metagenomes</taxon>
        <taxon>ecological metagenomes</taxon>
    </lineage>
</organism>
<keyword evidence="1" id="KW-0472">Membrane</keyword>